<dbReference type="InterPro" id="IPR056689">
    <property type="entry name" value="DUF7787"/>
</dbReference>
<feature type="compositionally biased region" description="Basic and acidic residues" evidence="1">
    <location>
        <begin position="175"/>
        <end position="184"/>
    </location>
</feature>
<feature type="region of interest" description="Disordered" evidence="1">
    <location>
        <begin position="167"/>
        <end position="231"/>
    </location>
</feature>
<dbReference type="Proteomes" id="UP000000768">
    <property type="component" value="Chromosome 1"/>
</dbReference>
<dbReference type="OrthoDB" id="692230at2759"/>
<dbReference type="InParanoid" id="A0A1B6QNN9"/>
<dbReference type="AlphaFoldDB" id="A0A1B6QNN9"/>
<evidence type="ECO:0000313" key="4">
    <source>
        <dbReference type="Proteomes" id="UP000000768"/>
    </source>
</evidence>
<dbReference type="PANTHER" id="PTHR35096">
    <property type="entry name" value="BNAA08G28570D PROTEIN"/>
    <property type="match status" value="1"/>
</dbReference>
<gene>
    <name evidence="3" type="ORF">SORBI_3001G394900</name>
</gene>
<protein>
    <recommendedName>
        <fullName evidence="2">DUF7787 domain-containing protein</fullName>
    </recommendedName>
</protein>
<evidence type="ECO:0000313" key="3">
    <source>
        <dbReference type="EMBL" id="KXG39525.1"/>
    </source>
</evidence>
<accession>A0A1B6QNN9</accession>
<reference evidence="4" key="2">
    <citation type="journal article" date="2018" name="Plant J.">
        <title>The Sorghum bicolor reference genome: improved assembly, gene annotations, a transcriptome atlas, and signatures of genome organization.</title>
        <authorList>
            <person name="McCormick R.F."/>
            <person name="Truong S.K."/>
            <person name="Sreedasyam A."/>
            <person name="Jenkins J."/>
            <person name="Shu S."/>
            <person name="Sims D."/>
            <person name="Kennedy M."/>
            <person name="Amirebrahimi M."/>
            <person name="Weers B.D."/>
            <person name="McKinley B."/>
            <person name="Mattison A."/>
            <person name="Morishige D.T."/>
            <person name="Grimwood J."/>
            <person name="Schmutz J."/>
            <person name="Mullet J.E."/>
        </authorList>
    </citation>
    <scope>NUCLEOTIDE SEQUENCE [LARGE SCALE GENOMIC DNA]</scope>
    <source>
        <strain evidence="4">cv. BTx623</strain>
    </source>
</reference>
<proteinExistence type="predicted"/>
<reference evidence="3 4" key="1">
    <citation type="journal article" date="2009" name="Nature">
        <title>The Sorghum bicolor genome and the diversification of grasses.</title>
        <authorList>
            <person name="Paterson A.H."/>
            <person name="Bowers J.E."/>
            <person name="Bruggmann R."/>
            <person name="Dubchak I."/>
            <person name="Grimwood J."/>
            <person name="Gundlach H."/>
            <person name="Haberer G."/>
            <person name="Hellsten U."/>
            <person name="Mitros T."/>
            <person name="Poliakov A."/>
            <person name="Schmutz J."/>
            <person name="Spannagl M."/>
            <person name="Tang H."/>
            <person name="Wang X."/>
            <person name="Wicker T."/>
            <person name="Bharti A.K."/>
            <person name="Chapman J."/>
            <person name="Feltus F.A."/>
            <person name="Gowik U."/>
            <person name="Grigoriev I.V."/>
            <person name="Lyons E."/>
            <person name="Maher C.A."/>
            <person name="Martis M."/>
            <person name="Narechania A."/>
            <person name="Otillar R.P."/>
            <person name="Penning B.W."/>
            <person name="Salamov A.A."/>
            <person name="Wang Y."/>
            <person name="Zhang L."/>
            <person name="Carpita N.C."/>
            <person name="Freeling M."/>
            <person name="Gingle A.R."/>
            <person name="Hash C.T."/>
            <person name="Keller B."/>
            <person name="Klein P."/>
            <person name="Kresovich S."/>
            <person name="McCann M.C."/>
            <person name="Ming R."/>
            <person name="Peterson D.G."/>
            <person name="Mehboob-ur-Rahman"/>
            <person name="Ware D."/>
            <person name="Westhoff P."/>
            <person name="Mayer K.F."/>
            <person name="Messing J."/>
            <person name="Rokhsar D.S."/>
        </authorList>
    </citation>
    <scope>NUCLEOTIDE SEQUENCE [LARGE SCALE GENOMIC DNA]</scope>
    <source>
        <strain evidence="4">cv. BTx623</strain>
    </source>
</reference>
<dbReference type="Gramene" id="KXG39525">
    <property type="protein sequence ID" value="KXG39525"/>
    <property type="gene ID" value="SORBI_3001G394900"/>
</dbReference>
<dbReference type="EMBL" id="CM000760">
    <property type="protein sequence ID" value="KXG39525.1"/>
    <property type="molecule type" value="Genomic_DNA"/>
</dbReference>
<dbReference type="PANTHER" id="PTHR35096:SF10">
    <property type="entry name" value="OS03G0308700 PROTEIN"/>
    <property type="match status" value="1"/>
</dbReference>
<dbReference type="Pfam" id="PF25042">
    <property type="entry name" value="DUF7787"/>
    <property type="match status" value="1"/>
</dbReference>
<sequence length="446" mass="49191">MLPARPLTLETYHRFFLDPWNTRITVDQLNQILYMHGFAKLHRGKKAKIMEHLVGQVDLLPPRRSTLHQHQHRAALSVASPPSAAVITAAQARDDVEAIGWAECPIGCVAAFAAPSADVPEPVERVPRPADFVLAGRRPRSKRTRGSAYGPRDVAAASMKLKAWASAPGKQAKVVVKEEEREPELVPPPPLWTRSPTPPPPQDVAPPPPPCQPQPTLAPIPAPPGWCTPMVPPHPSQQLFWGLPLPTRPTAQPFPATPPPGWSVPTPPPCFPAPFWGAPTMLPPLPPHVAWRWPPTTPPHWGSMFPPENRPMQLQRSPPPLLLQQPPPHFQGQPLPSLIHQTPPPPLLLQQPPPHLQRQPLPVVIQTPPPPLLLQQPPLHLQGQPLPALRPTPPPPALQHYPWPHFGGQHPPPALHQERCSLLKDHCQTAQRNDSSRNLKQPRAGF</sequence>
<dbReference type="STRING" id="4558.A0A1B6QNN9"/>
<keyword evidence="4" id="KW-1185">Reference proteome</keyword>
<feature type="domain" description="DUF7787" evidence="2">
    <location>
        <begin position="6"/>
        <end position="60"/>
    </location>
</feature>
<dbReference type="ExpressionAtlas" id="A0A1B6QNN9">
    <property type="expression patterns" value="baseline and differential"/>
</dbReference>
<feature type="compositionally biased region" description="Pro residues" evidence="1">
    <location>
        <begin position="185"/>
        <end position="231"/>
    </location>
</feature>
<dbReference type="PRINTS" id="PR01217">
    <property type="entry name" value="PRICHEXTENSN"/>
</dbReference>
<name>A0A1B6QNN9_SORBI</name>
<organism evidence="3 4">
    <name type="scientific">Sorghum bicolor</name>
    <name type="common">Sorghum</name>
    <name type="synonym">Sorghum vulgare</name>
    <dbReference type="NCBI Taxonomy" id="4558"/>
    <lineage>
        <taxon>Eukaryota</taxon>
        <taxon>Viridiplantae</taxon>
        <taxon>Streptophyta</taxon>
        <taxon>Embryophyta</taxon>
        <taxon>Tracheophyta</taxon>
        <taxon>Spermatophyta</taxon>
        <taxon>Magnoliopsida</taxon>
        <taxon>Liliopsida</taxon>
        <taxon>Poales</taxon>
        <taxon>Poaceae</taxon>
        <taxon>PACMAD clade</taxon>
        <taxon>Panicoideae</taxon>
        <taxon>Andropogonodae</taxon>
        <taxon>Andropogoneae</taxon>
        <taxon>Sorghinae</taxon>
        <taxon>Sorghum</taxon>
    </lineage>
</organism>
<evidence type="ECO:0000256" key="1">
    <source>
        <dbReference type="SAM" id="MobiDB-lite"/>
    </source>
</evidence>
<evidence type="ECO:0000259" key="2">
    <source>
        <dbReference type="Pfam" id="PF25042"/>
    </source>
</evidence>